<evidence type="ECO:0000313" key="3">
    <source>
        <dbReference type="EMBL" id="CAJ1384051.1"/>
    </source>
</evidence>
<feature type="coiled-coil region" evidence="1">
    <location>
        <begin position="29"/>
        <end position="56"/>
    </location>
</feature>
<name>A0AA36IAE4_9DINO</name>
<dbReference type="AlphaFoldDB" id="A0AA36IAE4"/>
<evidence type="ECO:0000313" key="4">
    <source>
        <dbReference type="Proteomes" id="UP001178507"/>
    </source>
</evidence>
<organism evidence="3 4">
    <name type="scientific">Effrenium voratum</name>
    <dbReference type="NCBI Taxonomy" id="2562239"/>
    <lineage>
        <taxon>Eukaryota</taxon>
        <taxon>Sar</taxon>
        <taxon>Alveolata</taxon>
        <taxon>Dinophyceae</taxon>
        <taxon>Suessiales</taxon>
        <taxon>Symbiodiniaceae</taxon>
        <taxon>Effrenium</taxon>
    </lineage>
</organism>
<gene>
    <name evidence="3" type="ORF">EVOR1521_LOCUS10988</name>
</gene>
<dbReference type="Proteomes" id="UP001178507">
    <property type="component" value="Unassembled WGS sequence"/>
</dbReference>
<protein>
    <submittedName>
        <fullName evidence="3">Uncharacterized protein</fullName>
    </submittedName>
</protein>
<proteinExistence type="predicted"/>
<comment type="caution">
    <text evidence="3">The sequence shown here is derived from an EMBL/GenBank/DDBJ whole genome shotgun (WGS) entry which is preliminary data.</text>
</comment>
<keyword evidence="4" id="KW-1185">Reference proteome</keyword>
<feature type="region of interest" description="Disordered" evidence="2">
    <location>
        <begin position="162"/>
        <end position="182"/>
    </location>
</feature>
<feature type="non-terminal residue" evidence="3">
    <location>
        <position position="1"/>
    </location>
</feature>
<dbReference type="EMBL" id="CAUJNA010001074">
    <property type="protein sequence ID" value="CAJ1384051.1"/>
    <property type="molecule type" value="Genomic_DNA"/>
</dbReference>
<accession>A0AA36IAE4</accession>
<sequence>EKGEKGEKGQKGERHGHRHDAAQERRHEVWRVRQDLRRAERDLEQCEEKWETKLRLSNLEHDRAMAMLRNSFDEKYTADMSQLVARHTHELVTAQAQSTQALQQKEAELRRFQHPCTTWEAHCKRLQQRAALKSKQNEKVAMESKISDLQAAIALLRMEAEAKDEKLQQQQDPGRKKARLST</sequence>
<reference evidence="3" key="1">
    <citation type="submission" date="2023-08" db="EMBL/GenBank/DDBJ databases">
        <authorList>
            <person name="Chen Y."/>
            <person name="Shah S."/>
            <person name="Dougan E. K."/>
            <person name="Thang M."/>
            <person name="Chan C."/>
        </authorList>
    </citation>
    <scope>NUCLEOTIDE SEQUENCE</scope>
</reference>
<keyword evidence="1" id="KW-0175">Coiled coil</keyword>
<evidence type="ECO:0000256" key="1">
    <source>
        <dbReference type="SAM" id="Coils"/>
    </source>
</evidence>
<evidence type="ECO:0000256" key="2">
    <source>
        <dbReference type="SAM" id="MobiDB-lite"/>
    </source>
</evidence>
<feature type="region of interest" description="Disordered" evidence="2">
    <location>
        <begin position="1"/>
        <end position="28"/>
    </location>
</feature>